<keyword evidence="2" id="KW-1185">Reference proteome</keyword>
<dbReference type="GeneID" id="54360697"/>
<gene>
    <name evidence="3" type="ORF">K489DRAFT_367851</name>
</gene>
<proteinExistence type="predicted"/>
<dbReference type="OrthoDB" id="42919at2759"/>
<dbReference type="AlphaFoldDB" id="A0A6J3MF73"/>
<evidence type="ECO:0000259" key="1">
    <source>
        <dbReference type="PROSITE" id="PS51502"/>
    </source>
</evidence>
<dbReference type="InterPro" id="IPR013097">
    <property type="entry name" value="Dabb"/>
</dbReference>
<dbReference type="Pfam" id="PF07876">
    <property type="entry name" value="Dabb"/>
    <property type="match status" value="1"/>
</dbReference>
<protein>
    <recommendedName>
        <fullName evidence="1">Stress-response A/B barrel domain-containing protein</fullName>
    </recommendedName>
</protein>
<dbReference type="RefSeq" id="XP_033463697.1">
    <property type="nucleotide sequence ID" value="XM_033602897.1"/>
</dbReference>
<name>A0A6J3MF73_9PEZI</name>
<sequence>MTSGGAAAGDFVKACAVMTHSEILGECGMSILRPYQADYLPRSACSAAEDRLRARVHSGRASDTALRSVAADINYRDFKGLLLKFKPDVSQEHRDTFVREMKAVRQWPHVKCAFLGEQALTGTASFSKDYEYGFVSFHEDQAALERYRALGEHERYGDLAAAPCHACDHFISLPLLG</sequence>
<organism evidence="3">
    <name type="scientific">Dissoconium aciculare CBS 342.82</name>
    <dbReference type="NCBI Taxonomy" id="1314786"/>
    <lineage>
        <taxon>Eukaryota</taxon>
        <taxon>Fungi</taxon>
        <taxon>Dikarya</taxon>
        <taxon>Ascomycota</taxon>
        <taxon>Pezizomycotina</taxon>
        <taxon>Dothideomycetes</taxon>
        <taxon>Dothideomycetidae</taxon>
        <taxon>Mycosphaerellales</taxon>
        <taxon>Dissoconiaceae</taxon>
        <taxon>Dissoconium</taxon>
    </lineage>
</organism>
<dbReference type="Proteomes" id="UP000504637">
    <property type="component" value="Unplaced"/>
</dbReference>
<accession>A0A6J3MF73</accession>
<evidence type="ECO:0000313" key="2">
    <source>
        <dbReference type="Proteomes" id="UP000504637"/>
    </source>
</evidence>
<reference evidence="3" key="1">
    <citation type="submission" date="2020-01" db="EMBL/GenBank/DDBJ databases">
        <authorList>
            <consortium name="DOE Joint Genome Institute"/>
            <person name="Haridas S."/>
            <person name="Albert R."/>
            <person name="Binder M."/>
            <person name="Bloem J."/>
            <person name="Labutti K."/>
            <person name="Salamov A."/>
            <person name="Andreopoulos B."/>
            <person name="Baker S.E."/>
            <person name="Barry K."/>
            <person name="Bills G."/>
            <person name="Bluhm B.H."/>
            <person name="Cannon C."/>
            <person name="Castanera R."/>
            <person name="Culley D.E."/>
            <person name="Daum C."/>
            <person name="Ezra D."/>
            <person name="Gonzalez J.B."/>
            <person name="Henrissat B."/>
            <person name="Kuo A."/>
            <person name="Liang C."/>
            <person name="Lipzen A."/>
            <person name="Lutzoni F."/>
            <person name="Magnuson J."/>
            <person name="Mondo S."/>
            <person name="Nolan M."/>
            <person name="Ohm R."/>
            <person name="Pangilinan J."/>
            <person name="Park H.-J."/>
            <person name="Ramirez L."/>
            <person name="Alfaro M."/>
            <person name="Sun H."/>
            <person name="Tritt A."/>
            <person name="Yoshinaga Y."/>
            <person name="Zwiers L.-H."/>
            <person name="Turgeon B.G."/>
            <person name="Goodwin S.B."/>
            <person name="Spatafora J.W."/>
            <person name="Crous P.W."/>
            <person name="Grigoriev I.V."/>
        </authorList>
    </citation>
    <scope>NUCLEOTIDE SEQUENCE</scope>
    <source>
        <strain evidence="3">CBS 342.82</strain>
    </source>
</reference>
<dbReference type="InterPro" id="IPR011008">
    <property type="entry name" value="Dimeric_a/b-barrel"/>
</dbReference>
<reference evidence="3" key="3">
    <citation type="submission" date="2025-08" db="UniProtKB">
        <authorList>
            <consortium name="RefSeq"/>
        </authorList>
    </citation>
    <scope>IDENTIFICATION</scope>
    <source>
        <strain evidence="3">CBS 342.82</strain>
    </source>
</reference>
<feature type="domain" description="Stress-response A/B barrel" evidence="1">
    <location>
        <begin position="77"/>
        <end position="177"/>
    </location>
</feature>
<reference evidence="3" key="2">
    <citation type="submission" date="2020-04" db="EMBL/GenBank/DDBJ databases">
        <authorList>
            <consortium name="NCBI Genome Project"/>
        </authorList>
    </citation>
    <scope>NUCLEOTIDE SEQUENCE</scope>
    <source>
        <strain evidence="3">CBS 342.82</strain>
    </source>
</reference>
<dbReference type="SUPFAM" id="SSF54909">
    <property type="entry name" value="Dimeric alpha+beta barrel"/>
    <property type="match status" value="1"/>
</dbReference>
<dbReference type="Gene3D" id="3.30.70.100">
    <property type="match status" value="1"/>
</dbReference>
<evidence type="ECO:0000313" key="3">
    <source>
        <dbReference type="RefSeq" id="XP_033463697.1"/>
    </source>
</evidence>
<dbReference type="PROSITE" id="PS51502">
    <property type="entry name" value="S_R_A_B_BARREL"/>
    <property type="match status" value="1"/>
</dbReference>